<dbReference type="EMBL" id="JBHSXS010000004">
    <property type="protein sequence ID" value="MFC6880164.1"/>
    <property type="molecule type" value="Genomic_DNA"/>
</dbReference>
<proteinExistence type="predicted"/>
<protein>
    <submittedName>
        <fullName evidence="1">P27 family phage terminase small subunit</fullName>
    </submittedName>
</protein>
<gene>
    <name evidence="1" type="ORF">ACFQKB_10350</name>
</gene>
<reference evidence="2" key="1">
    <citation type="journal article" date="2019" name="Int. J. Syst. Evol. Microbiol.">
        <title>The Global Catalogue of Microorganisms (GCM) 10K type strain sequencing project: providing services to taxonomists for standard genome sequencing and annotation.</title>
        <authorList>
            <consortium name="The Broad Institute Genomics Platform"/>
            <consortium name="The Broad Institute Genome Sequencing Center for Infectious Disease"/>
            <person name="Wu L."/>
            <person name="Ma J."/>
        </authorList>
    </citation>
    <scope>NUCLEOTIDE SEQUENCE [LARGE SCALE GENOMIC DNA]</scope>
    <source>
        <strain evidence="2">JCM 3369</strain>
    </source>
</reference>
<evidence type="ECO:0000313" key="1">
    <source>
        <dbReference type="EMBL" id="MFC6880164.1"/>
    </source>
</evidence>
<dbReference type="Pfam" id="PF05119">
    <property type="entry name" value="Terminase_4"/>
    <property type="match status" value="1"/>
</dbReference>
<dbReference type="InterPro" id="IPR006448">
    <property type="entry name" value="Phage_term_ssu_P27"/>
</dbReference>
<sequence>MADGQDFGQRGLALWEDITQEYGEPQAEKRHLLIEACRLADQVEALQAILRADGYVVSLQGGNVKRHPADTALKDARSLFLKTLAALDLPEEG</sequence>
<dbReference type="Proteomes" id="UP001596380">
    <property type="component" value="Unassembled WGS sequence"/>
</dbReference>
<dbReference type="RefSeq" id="WP_160820657.1">
    <property type="nucleotide sequence ID" value="NZ_JBHSXE010000001.1"/>
</dbReference>
<name>A0ABW2CGP7_9ACTN</name>
<evidence type="ECO:0000313" key="2">
    <source>
        <dbReference type="Proteomes" id="UP001596380"/>
    </source>
</evidence>
<accession>A0ABW2CGP7</accession>
<organism evidence="1 2">
    <name type="scientific">Actinomadura yumaensis</name>
    <dbReference type="NCBI Taxonomy" id="111807"/>
    <lineage>
        <taxon>Bacteria</taxon>
        <taxon>Bacillati</taxon>
        <taxon>Actinomycetota</taxon>
        <taxon>Actinomycetes</taxon>
        <taxon>Streptosporangiales</taxon>
        <taxon>Thermomonosporaceae</taxon>
        <taxon>Actinomadura</taxon>
    </lineage>
</organism>
<comment type="caution">
    <text evidence="1">The sequence shown here is derived from an EMBL/GenBank/DDBJ whole genome shotgun (WGS) entry which is preliminary data.</text>
</comment>
<keyword evidence="2" id="KW-1185">Reference proteome</keyword>